<evidence type="ECO:0000256" key="2">
    <source>
        <dbReference type="ARBA" id="ARBA00010712"/>
    </source>
</evidence>
<sequence length="178" mass="19189">MSQTAETHAGNAGAVSMRSPTAADGERVWELVKACPPLDENSLYCNLLQCTHFAGTCILAELDGEAVGWVSAYRPPEQPEALFIWQVAVHEKARGRGLAPRMIEALLERDPVKGVTRIETTITPGNKSSWALFAKLADRLGAEMSSAVLFDRAKHFGGRHESEHLVTIAPVRAGANAA</sequence>
<dbReference type="CDD" id="cd04301">
    <property type="entry name" value="NAT_SF"/>
    <property type="match status" value="1"/>
</dbReference>
<evidence type="ECO:0000256" key="8">
    <source>
        <dbReference type="RuleBase" id="RU365045"/>
    </source>
</evidence>
<dbReference type="EMBL" id="FZQA01000001">
    <property type="protein sequence ID" value="SNT67829.1"/>
    <property type="molecule type" value="Genomic_DNA"/>
</dbReference>
<keyword evidence="6 8" id="KW-0012">Acyltransferase</keyword>
<evidence type="ECO:0000259" key="9">
    <source>
        <dbReference type="PROSITE" id="PS51186"/>
    </source>
</evidence>
<dbReference type="InterPro" id="IPR000182">
    <property type="entry name" value="GNAT_dom"/>
</dbReference>
<name>A0A239PKJ3_9PROT</name>
<dbReference type="PROSITE" id="PS51186">
    <property type="entry name" value="GNAT"/>
    <property type="match status" value="1"/>
</dbReference>
<dbReference type="NCBIfam" id="TIGR02406">
    <property type="entry name" value="ectoine_EctA"/>
    <property type="match status" value="1"/>
</dbReference>
<dbReference type="AlphaFoldDB" id="A0A239PKJ3"/>
<dbReference type="EC" id="2.3.1.178" evidence="3 8"/>
<evidence type="ECO:0000256" key="6">
    <source>
        <dbReference type="ARBA" id="ARBA00023315"/>
    </source>
</evidence>
<evidence type="ECO:0000256" key="7">
    <source>
        <dbReference type="ARBA" id="ARBA00048924"/>
    </source>
</evidence>
<dbReference type="Proteomes" id="UP000198346">
    <property type="component" value="Unassembled WGS sequence"/>
</dbReference>
<evidence type="ECO:0000256" key="1">
    <source>
        <dbReference type="ARBA" id="ARBA00004978"/>
    </source>
</evidence>
<organism evidence="10 11">
    <name type="scientific">Amphiplicatus metriothermophilus</name>
    <dbReference type="NCBI Taxonomy" id="1519374"/>
    <lineage>
        <taxon>Bacteria</taxon>
        <taxon>Pseudomonadati</taxon>
        <taxon>Pseudomonadota</taxon>
        <taxon>Alphaproteobacteria</taxon>
        <taxon>Parvularculales</taxon>
        <taxon>Parvularculaceae</taxon>
        <taxon>Amphiplicatus</taxon>
    </lineage>
</organism>
<dbReference type="InterPro" id="IPR012772">
    <property type="entry name" value="Ectoine_EctA"/>
</dbReference>
<keyword evidence="11" id="KW-1185">Reference proteome</keyword>
<dbReference type="OrthoDB" id="2436196at2"/>
<feature type="domain" description="N-acetyltransferase" evidence="9">
    <location>
        <begin position="15"/>
        <end position="172"/>
    </location>
</feature>
<keyword evidence="5 8" id="KW-0808">Transferase</keyword>
<dbReference type="InterPro" id="IPR016181">
    <property type="entry name" value="Acyl_CoA_acyltransferase"/>
</dbReference>
<evidence type="ECO:0000313" key="11">
    <source>
        <dbReference type="Proteomes" id="UP000198346"/>
    </source>
</evidence>
<accession>A0A239PKJ3</accession>
<dbReference type="UniPathway" id="UPA00067">
    <property type="reaction ID" value="UER00122"/>
</dbReference>
<dbReference type="GO" id="GO:0033816">
    <property type="term" value="F:diaminobutyrate acetyltransferase activity"/>
    <property type="evidence" value="ECO:0007669"/>
    <property type="project" value="UniProtKB-EC"/>
</dbReference>
<dbReference type="Gene3D" id="3.40.630.30">
    <property type="match status" value="1"/>
</dbReference>
<gene>
    <name evidence="8" type="primary">ectA</name>
    <name evidence="10" type="ORF">SAMN06297382_0322</name>
</gene>
<reference evidence="10 11" key="1">
    <citation type="submission" date="2017-07" db="EMBL/GenBank/DDBJ databases">
        <authorList>
            <person name="Sun Z.S."/>
            <person name="Albrecht U."/>
            <person name="Echele G."/>
            <person name="Lee C.C."/>
        </authorList>
    </citation>
    <scope>NUCLEOTIDE SEQUENCE [LARGE SCALE GENOMIC DNA]</scope>
    <source>
        <strain evidence="10 11">CGMCC 1.12710</strain>
    </source>
</reference>
<comment type="similarity">
    <text evidence="2 8">Belongs to the acetyltransferase family. EctA subfamily.</text>
</comment>
<comment type="function">
    <text evidence="8">Catalyzes the acetylation of L-2,4-diaminobutyrate (DABA) to gamma-N-acetyl-alpha,gamma-diaminobutyric acid (ADABA) with acetyl coenzyme A.</text>
</comment>
<dbReference type="GO" id="GO:0019491">
    <property type="term" value="P:ectoine biosynthetic process"/>
    <property type="evidence" value="ECO:0007669"/>
    <property type="project" value="UniProtKB-UniPathway"/>
</dbReference>
<dbReference type="Pfam" id="PF00583">
    <property type="entry name" value="Acetyltransf_1"/>
    <property type="match status" value="1"/>
</dbReference>
<protein>
    <recommendedName>
        <fullName evidence="4 8">L-2,4-diaminobutyric acid acetyltransferase</fullName>
        <shortName evidence="8">DABA acetyltransferase</shortName>
        <ecNumber evidence="3 8">2.3.1.178</ecNumber>
    </recommendedName>
</protein>
<evidence type="ECO:0000256" key="4">
    <source>
        <dbReference type="ARBA" id="ARBA00017935"/>
    </source>
</evidence>
<dbReference type="SUPFAM" id="SSF55729">
    <property type="entry name" value="Acyl-CoA N-acyltransferases (Nat)"/>
    <property type="match status" value="1"/>
</dbReference>
<comment type="pathway">
    <text evidence="1 8">Amine and polyamine biosynthesis; ectoine biosynthesis; L-ectoine from L-aspartate 4-semialdehyde: step 2/3.</text>
</comment>
<evidence type="ECO:0000256" key="3">
    <source>
        <dbReference type="ARBA" id="ARBA00012355"/>
    </source>
</evidence>
<evidence type="ECO:0000313" key="10">
    <source>
        <dbReference type="EMBL" id="SNT67829.1"/>
    </source>
</evidence>
<proteinExistence type="inferred from homology"/>
<evidence type="ECO:0000256" key="5">
    <source>
        <dbReference type="ARBA" id="ARBA00022679"/>
    </source>
</evidence>
<dbReference type="RefSeq" id="WP_089410838.1">
    <property type="nucleotide sequence ID" value="NZ_FZQA01000001.1"/>
</dbReference>
<comment type="catalytic activity">
    <reaction evidence="7 8">
        <text>L-2,4-diaminobutanoate + acetyl-CoA = (2S)-4-acetamido-2-aminobutanoate + CoA + H(+)</text>
        <dbReference type="Rhea" id="RHEA:16901"/>
        <dbReference type="ChEBI" id="CHEBI:15378"/>
        <dbReference type="ChEBI" id="CHEBI:57287"/>
        <dbReference type="ChEBI" id="CHEBI:57288"/>
        <dbReference type="ChEBI" id="CHEBI:58761"/>
        <dbReference type="ChEBI" id="CHEBI:58929"/>
        <dbReference type="EC" id="2.3.1.178"/>
    </reaction>
</comment>